<feature type="transmembrane region" description="Helical" evidence="1">
    <location>
        <begin position="42"/>
        <end position="67"/>
    </location>
</feature>
<dbReference type="AlphaFoldDB" id="A0A7X9YJM7"/>
<keyword evidence="3" id="KW-1185">Reference proteome</keyword>
<dbReference type="Proteomes" id="UP000546970">
    <property type="component" value="Unassembled WGS sequence"/>
</dbReference>
<comment type="caution">
    <text evidence="2">The sequence shown here is derived from an EMBL/GenBank/DDBJ whole genome shotgun (WGS) entry which is preliminary data.</text>
</comment>
<evidence type="ECO:0000256" key="1">
    <source>
        <dbReference type="SAM" id="Phobius"/>
    </source>
</evidence>
<accession>A0A7X9YJM7</accession>
<proteinExistence type="predicted"/>
<sequence length="133" mass="13755">MSSNRKMLKILSLAQIVFAVLCFVMASLVFNGAPRVEGDVDVLTFLTANLDAVLCTIAAFLTAFCAIDGIKGANRPSALGAHLVVALLAIVASAAACFFSPAVQGLSVVCALDAVLAIAAAVFDKKVRAEIDR</sequence>
<keyword evidence="1" id="KW-0812">Transmembrane</keyword>
<dbReference type="EMBL" id="JABBCP010000007">
    <property type="protein sequence ID" value="NMF56420.1"/>
    <property type="molecule type" value="Genomic_DNA"/>
</dbReference>
<dbReference type="RefSeq" id="WP_169277949.1">
    <property type="nucleotide sequence ID" value="NZ_JABBCP010000007.1"/>
</dbReference>
<feature type="transmembrane region" description="Helical" evidence="1">
    <location>
        <begin position="105"/>
        <end position="123"/>
    </location>
</feature>
<feature type="transmembrane region" description="Helical" evidence="1">
    <location>
        <begin position="79"/>
        <end position="99"/>
    </location>
</feature>
<protein>
    <submittedName>
        <fullName evidence="2">Uncharacterized protein</fullName>
    </submittedName>
</protein>
<name>A0A7X9YJM7_9ACTN</name>
<evidence type="ECO:0000313" key="2">
    <source>
        <dbReference type="EMBL" id="NMF56420.1"/>
    </source>
</evidence>
<organism evidence="2 3">
    <name type="scientific">Collinsella acetigenes</name>
    <dbReference type="NCBI Taxonomy" id="2713419"/>
    <lineage>
        <taxon>Bacteria</taxon>
        <taxon>Bacillati</taxon>
        <taxon>Actinomycetota</taxon>
        <taxon>Coriobacteriia</taxon>
        <taxon>Coriobacteriales</taxon>
        <taxon>Coriobacteriaceae</taxon>
        <taxon>Collinsella</taxon>
    </lineage>
</organism>
<keyword evidence="1" id="KW-1133">Transmembrane helix</keyword>
<gene>
    <name evidence="2" type="ORF">HF320_08810</name>
</gene>
<reference evidence="2 3" key="1">
    <citation type="submission" date="2020-04" db="EMBL/GenBank/DDBJ databases">
        <title>Collinsella sp. KGMB02528 nov., an anaerobic actinobacterium isolated from human feces.</title>
        <authorList>
            <person name="Han K.-I."/>
            <person name="Eom M.K."/>
            <person name="Kim J.-S."/>
            <person name="Lee K.C."/>
            <person name="Suh M.K."/>
            <person name="Park S.-H."/>
            <person name="Lee J.H."/>
            <person name="Kang S.W."/>
            <person name="Park J.-E."/>
            <person name="Oh B.S."/>
            <person name="Yu S.Y."/>
            <person name="Choi S.-H."/>
            <person name="Lee D.H."/>
            <person name="Yoon H."/>
            <person name="Kim B.-Y."/>
            <person name="Lee J.H."/>
            <person name="Lee J.-S."/>
        </authorList>
    </citation>
    <scope>NUCLEOTIDE SEQUENCE [LARGE SCALE GENOMIC DNA]</scope>
    <source>
        <strain evidence="2 3">KGMB02528</strain>
    </source>
</reference>
<evidence type="ECO:0000313" key="3">
    <source>
        <dbReference type="Proteomes" id="UP000546970"/>
    </source>
</evidence>
<keyword evidence="1" id="KW-0472">Membrane</keyword>